<evidence type="ECO:0000259" key="1">
    <source>
        <dbReference type="PROSITE" id="PS50943"/>
    </source>
</evidence>
<dbReference type="EMBL" id="JAAGWD010000009">
    <property type="protein sequence ID" value="NEM99450.1"/>
    <property type="molecule type" value="Genomic_DNA"/>
</dbReference>
<comment type="caution">
    <text evidence="2">The sequence shown here is derived from an EMBL/GenBank/DDBJ whole genome shotgun (WGS) entry which is preliminary data.</text>
</comment>
<feature type="domain" description="HTH cro/C1-type" evidence="1">
    <location>
        <begin position="1"/>
        <end position="51"/>
    </location>
</feature>
<reference evidence="2 3" key="1">
    <citation type="submission" date="2020-02" db="EMBL/GenBank/DDBJ databases">
        <authorList>
            <person name="Kim M.K."/>
        </authorList>
    </citation>
    <scope>NUCLEOTIDE SEQUENCE [LARGE SCALE GENOMIC DNA]</scope>
    <source>
        <strain evidence="2 3">BT327</strain>
    </source>
</reference>
<proteinExistence type="predicted"/>
<dbReference type="PROSITE" id="PS50943">
    <property type="entry name" value="HTH_CROC1"/>
    <property type="match status" value="1"/>
</dbReference>
<evidence type="ECO:0000313" key="3">
    <source>
        <dbReference type="Proteomes" id="UP000474777"/>
    </source>
</evidence>
<evidence type="ECO:0000313" key="2">
    <source>
        <dbReference type="EMBL" id="NEM99450.1"/>
    </source>
</evidence>
<protein>
    <submittedName>
        <fullName evidence="2">Helix-turn-helix transcriptional regulator</fullName>
    </submittedName>
</protein>
<dbReference type="SUPFAM" id="SSF47413">
    <property type="entry name" value="lambda repressor-like DNA-binding domains"/>
    <property type="match status" value="1"/>
</dbReference>
<sequence>MRAALGVKQAALAGELGTTQQNISRIEQEEHVEEQLLEKIVGALGVSKDAIKGFGQDNAAVKPAASINGLVKAEAELGDNDLGGPSALNAVDLIGKLVELLLPF</sequence>
<dbReference type="Pfam" id="PF01381">
    <property type="entry name" value="HTH_3"/>
    <property type="match status" value="1"/>
</dbReference>
<dbReference type="Gene3D" id="1.10.260.40">
    <property type="entry name" value="lambda repressor-like DNA-binding domains"/>
    <property type="match status" value="1"/>
</dbReference>
<gene>
    <name evidence="2" type="ORF">GXP69_17270</name>
</gene>
<dbReference type="CDD" id="cd00093">
    <property type="entry name" value="HTH_XRE"/>
    <property type="match status" value="1"/>
</dbReference>
<organism evidence="2 3">
    <name type="scientific">Pontibacter burrus</name>
    <dbReference type="NCBI Taxonomy" id="2704466"/>
    <lineage>
        <taxon>Bacteria</taxon>
        <taxon>Pseudomonadati</taxon>
        <taxon>Bacteroidota</taxon>
        <taxon>Cytophagia</taxon>
        <taxon>Cytophagales</taxon>
        <taxon>Hymenobacteraceae</taxon>
        <taxon>Pontibacter</taxon>
    </lineage>
</organism>
<dbReference type="AlphaFoldDB" id="A0A6B3M0I4"/>
<dbReference type="InterPro" id="IPR001387">
    <property type="entry name" value="Cro/C1-type_HTH"/>
</dbReference>
<name>A0A6B3M0I4_9BACT</name>
<dbReference type="InterPro" id="IPR010982">
    <property type="entry name" value="Lambda_DNA-bd_dom_sf"/>
</dbReference>
<accession>A0A6B3M0I4</accession>
<dbReference type="Proteomes" id="UP000474777">
    <property type="component" value="Unassembled WGS sequence"/>
</dbReference>
<dbReference type="GO" id="GO:0003677">
    <property type="term" value="F:DNA binding"/>
    <property type="evidence" value="ECO:0007669"/>
    <property type="project" value="InterPro"/>
</dbReference>
<keyword evidence="3" id="KW-1185">Reference proteome</keyword>